<dbReference type="InterPro" id="IPR020353">
    <property type="entry name" value="Toxin_YafO"/>
</dbReference>
<comment type="caution">
    <text evidence="1">The sequence shown here is derived from an EMBL/GenBank/DDBJ whole genome shotgun (WGS) entry which is preliminary data.</text>
</comment>
<dbReference type="Proteomes" id="UP000016035">
    <property type="component" value="Unassembled WGS sequence"/>
</dbReference>
<name>A0A0E2L3M3_ECOU3</name>
<evidence type="ECO:0000313" key="2">
    <source>
        <dbReference type="Proteomes" id="UP000016035"/>
    </source>
</evidence>
<evidence type="ECO:0008006" key="3">
    <source>
        <dbReference type="Google" id="ProtNLM"/>
    </source>
</evidence>
<dbReference type="RefSeq" id="WP_001198454.1">
    <property type="nucleotide sequence ID" value="NZ_KE701776.1"/>
</dbReference>
<evidence type="ECO:0000313" key="1">
    <source>
        <dbReference type="EMBL" id="EQX26871.1"/>
    </source>
</evidence>
<dbReference type="Pfam" id="PF13957">
    <property type="entry name" value="YafO_toxin"/>
    <property type="match status" value="1"/>
</dbReference>
<accession>A0A0E2L3M3</accession>
<proteinExistence type="predicted"/>
<dbReference type="HOGENOM" id="CLU_148663_0_0_6"/>
<dbReference type="AlphaFoldDB" id="A0A0E2L3M3"/>
<organism evidence="1 2">
    <name type="scientific">Escherichia coli (strain UMEA 3162-1)</name>
    <dbReference type="NCBI Taxonomy" id="1281200"/>
    <lineage>
        <taxon>Bacteria</taxon>
        <taxon>Pseudomonadati</taxon>
        <taxon>Pseudomonadota</taxon>
        <taxon>Gammaproteobacteria</taxon>
        <taxon>Enterobacterales</taxon>
        <taxon>Enterobacteriaceae</taxon>
        <taxon>Escherichia</taxon>
    </lineage>
</organism>
<sequence length="149" mass="17316">MQVTVEYNQDSFDYFFSPVFVEFPDLKQTLVDDFIIYKSTGTLPSYFGRDTSYHRPPDIEDAGLMHLHLAIGENKFEPIKNGTDISTPQKLQWHKTSNTALVYAQNLFDENRYSLIALFHPVAHMSANNHNRMRVLAGYARDFRNTMFD</sequence>
<reference evidence="2" key="1">
    <citation type="submission" date="2013-07" db="EMBL/GenBank/DDBJ databases">
        <title>The genome sequence of Escherichia coli UMEA 3162-1.</title>
        <authorList>
            <consortium name="The Broad Institute Genome Sequencing Platform"/>
            <consortium name="The Broad Institute Genome Sequencing Center for Infectious Disease"/>
            <person name="Feldgarden M."/>
            <person name="Frimodt-Moller N."/>
            <person name="Leihof R.F."/>
            <person name="Rasmussen L."/>
            <person name="Young S.K."/>
            <person name="Zeng Q."/>
            <person name="Gargeya S."/>
            <person name="Abouelleil A."/>
            <person name="Alvarado L."/>
            <person name="Berlin A.M."/>
            <person name="Chapman S.B."/>
            <person name="Gainer-Dewar J."/>
            <person name="Goldberg J."/>
            <person name="Gnerre S."/>
            <person name="Griggs A."/>
            <person name="Gujja S."/>
            <person name="Hansen M."/>
            <person name="Howarth C."/>
            <person name="Imamovic A."/>
            <person name="Larimer J."/>
            <person name="McCowan C."/>
            <person name="Murphy C."/>
            <person name="Pearson M."/>
            <person name="Poon T."/>
            <person name="Priest M."/>
            <person name="Roberts A."/>
            <person name="Saif S."/>
            <person name="Shea T."/>
            <person name="Sykes S."/>
            <person name="Wortman J."/>
            <person name="Nusbaum C."/>
            <person name="Birren B."/>
        </authorList>
    </citation>
    <scope>NUCLEOTIDE SEQUENCE [LARGE SCALE GENOMIC DNA]</scope>
    <source>
        <strain evidence="2">UMEA 3162-1</strain>
    </source>
</reference>
<dbReference type="EMBL" id="AWBU01000020">
    <property type="protein sequence ID" value="EQX26871.1"/>
    <property type="molecule type" value="Genomic_DNA"/>
</dbReference>
<gene>
    <name evidence="1" type="ORF">G925_02391</name>
</gene>
<protein>
    <recommendedName>
        <fullName evidence="3">Toxin YafO</fullName>
    </recommendedName>
</protein>